<sequence length="384" mass="39868">MSNESTGWQPPSEGSAPGAHEVPSPQHQPQYGAYGTPPPGQYPPPGAQQPSPGPYPGAGFRPYGPGVLGDPRPGIIPLRPLSIGEIIAGAFEAMRANPRAMFLPSLVVMAAMGMASALITYLLTSRSNPLIDYPAGGTSEAESLRELQSLLVDQGAANFASGLLNGLAAAILTGLLIVAVSRMILGRVASAGEIWERTRSRVPALIGQTLLITLIQLLIMAGAAAVMIPLAMLAGEADSLVGFLLILLLGIALGSIAILAVTCRLCLAPAALILENIGVIEGIRRSWALTRGYFWRVLGIQILAWLIVSFTLSLLSGMIGGVIGVITAIQPEFAAAGYALAAFVGSVISAFVLPFSAAVVALTYTDVRMRSEGLDIELRRAAGA</sequence>
<feature type="domain" description="DUF7847" evidence="3">
    <location>
        <begin position="81"/>
        <end position="366"/>
    </location>
</feature>
<evidence type="ECO:0000259" key="3">
    <source>
        <dbReference type="Pfam" id="PF25231"/>
    </source>
</evidence>
<feature type="transmembrane region" description="Helical" evidence="2">
    <location>
        <begin position="205"/>
        <end position="228"/>
    </location>
</feature>
<keyword evidence="5" id="KW-1185">Reference proteome</keyword>
<dbReference type="InterPro" id="IPR057169">
    <property type="entry name" value="DUF7847"/>
</dbReference>
<evidence type="ECO:0000313" key="4">
    <source>
        <dbReference type="EMBL" id="VEG75837.1"/>
    </source>
</evidence>
<evidence type="ECO:0000256" key="2">
    <source>
        <dbReference type="SAM" id="Phobius"/>
    </source>
</evidence>
<feature type="transmembrane region" description="Helical" evidence="2">
    <location>
        <begin position="240"/>
        <end position="273"/>
    </location>
</feature>
<name>A0A3S4SLW2_9ACTO</name>
<protein>
    <submittedName>
        <fullName evidence="4">Predicted integral membrane protein</fullName>
    </submittedName>
</protein>
<keyword evidence="2" id="KW-0812">Transmembrane</keyword>
<feature type="compositionally biased region" description="Pro residues" evidence="1">
    <location>
        <begin position="36"/>
        <end position="55"/>
    </location>
</feature>
<keyword evidence="2" id="KW-1133">Transmembrane helix</keyword>
<feature type="transmembrane region" description="Helical" evidence="2">
    <location>
        <begin position="293"/>
        <end position="326"/>
    </location>
</feature>
<proteinExistence type="predicted"/>
<dbReference type="KEGG" id="asla:NCTC11923_02515"/>
<dbReference type="Pfam" id="PF25231">
    <property type="entry name" value="DUF7847"/>
    <property type="match status" value="1"/>
</dbReference>
<evidence type="ECO:0000313" key="5">
    <source>
        <dbReference type="Proteomes" id="UP000276899"/>
    </source>
</evidence>
<dbReference type="STRING" id="1278298.GCA_000428685_00945"/>
<feature type="transmembrane region" description="Helical" evidence="2">
    <location>
        <begin position="338"/>
        <end position="364"/>
    </location>
</feature>
<gene>
    <name evidence="4" type="ORF">NCTC11923_02515</name>
</gene>
<dbReference type="RefSeq" id="WP_026426541.1">
    <property type="nucleotide sequence ID" value="NZ_CBCRWE010000083.1"/>
</dbReference>
<feature type="transmembrane region" description="Helical" evidence="2">
    <location>
        <begin position="163"/>
        <end position="185"/>
    </location>
</feature>
<organism evidence="4 5">
    <name type="scientific">Actinomyces slackii</name>
    <dbReference type="NCBI Taxonomy" id="52774"/>
    <lineage>
        <taxon>Bacteria</taxon>
        <taxon>Bacillati</taxon>
        <taxon>Actinomycetota</taxon>
        <taxon>Actinomycetes</taxon>
        <taxon>Actinomycetales</taxon>
        <taxon>Actinomycetaceae</taxon>
        <taxon>Actinomyces</taxon>
    </lineage>
</organism>
<feature type="transmembrane region" description="Helical" evidence="2">
    <location>
        <begin position="101"/>
        <end position="123"/>
    </location>
</feature>
<accession>A0A3S4SLW2</accession>
<evidence type="ECO:0000256" key="1">
    <source>
        <dbReference type="SAM" id="MobiDB-lite"/>
    </source>
</evidence>
<dbReference type="Proteomes" id="UP000276899">
    <property type="component" value="Chromosome"/>
</dbReference>
<feature type="region of interest" description="Disordered" evidence="1">
    <location>
        <begin position="1"/>
        <end position="66"/>
    </location>
</feature>
<dbReference type="AlphaFoldDB" id="A0A3S4SLW2"/>
<reference evidence="4 5" key="1">
    <citation type="submission" date="2018-12" db="EMBL/GenBank/DDBJ databases">
        <authorList>
            <consortium name="Pathogen Informatics"/>
        </authorList>
    </citation>
    <scope>NUCLEOTIDE SEQUENCE [LARGE SCALE GENOMIC DNA]</scope>
    <source>
        <strain evidence="4 5">NCTC11923</strain>
    </source>
</reference>
<keyword evidence="2" id="KW-0472">Membrane</keyword>
<dbReference type="EMBL" id="LR134363">
    <property type="protein sequence ID" value="VEG75837.1"/>
    <property type="molecule type" value="Genomic_DNA"/>
</dbReference>